<sequence>MRAPVLFSLRNLTAVGMLGLTACSSSSDPDDSGFTNDPNGEILALGEFKQGIATWYHATGEGHCGYDASPNDMDVAAMNAPQFANSAVCGSCAEVEGPKGTVRVRIVDSCPECVPGHLDLSEQAFAKIAAVAEGRVQTRWRPITCPVSGPVRYRFKEGSSEWWTAIQVRNHRLPIQKLEWQRENGAWVEMPRQDYNYFLASPGVDTPTTKLRVTASDGQVLEDTLPRVEKEKVFDGAKQFSLKK</sequence>
<dbReference type="RefSeq" id="WP_272134582.1">
    <property type="nucleotide sequence ID" value="NZ_JAQNDM010000001.1"/>
</dbReference>
<dbReference type="Gene3D" id="2.40.40.10">
    <property type="entry name" value="RlpA-like domain"/>
    <property type="match status" value="1"/>
</dbReference>
<dbReference type="NCBIfam" id="NF041144">
    <property type="entry name" value="expansin_EXLX1"/>
    <property type="match status" value="1"/>
</dbReference>
<evidence type="ECO:0000259" key="2">
    <source>
        <dbReference type="PROSITE" id="PS50842"/>
    </source>
</evidence>
<dbReference type="PANTHER" id="PTHR31836:SF21">
    <property type="entry name" value="EXPANSIN-LIKE PROTEIN 7"/>
    <property type="match status" value="1"/>
</dbReference>
<dbReference type="SUPFAM" id="SSF49590">
    <property type="entry name" value="PHL pollen allergen"/>
    <property type="match status" value="1"/>
</dbReference>
<organism evidence="3 4">
    <name type="scientific">Stigmatella ashevillensis</name>
    <dbReference type="NCBI Taxonomy" id="2995309"/>
    <lineage>
        <taxon>Bacteria</taxon>
        <taxon>Pseudomonadati</taxon>
        <taxon>Myxococcota</taxon>
        <taxon>Myxococcia</taxon>
        <taxon>Myxococcales</taxon>
        <taxon>Cystobacterineae</taxon>
        <taxon>Archangiaceae</taxon>
        <taxon>Stigmatella</taxon>
    </lineage>
</organism>
<dbReference type="SUPFAM" id="SSF50685">
    <property type="entry name" value="Barwin-like endoglucanases"/>
    <property type="match status" value="1"/>
</dbReference>
<dbReference type="PROSITE" id="PS50842">
    <property type="entry name" value="EXPANSIN_EG45"/>
    <property type="match status" value="1"/>
</dbReference>
<proteinExistence type="predicted"/>
<dbReference type="InterPro" id="IPR036749">
    <property type="entry name" value="Expansin_CBD_sf"/>
</dbReference>
<dbReference type="InterPro" id="IPR009009">
    <property type="entry name" value="RlpA-like_DPBB"/>
</dbReference>
<keyword evidence="4" id="KW-1185">Reference proteome</keyword>
<feature type="domain" description="Expansin-like EG45" evidence="2">
    <location>
        <begin position="61"/>
        <end position="150"/>
    </location>
</feature>
<dbReference type="InterPro" id="IPR036908">
    <property type="entry name" value="RlpA-like_sf"/>
</dbReference>
<dbReference type="Gene3D" id="2.60.40.760">
    <property type="entry name" value="Expansin, cellulose-binding-like domain"/>
    <property type="match status" value="1"/>
</dbReference>
<evidence type="ECO:0000256" key="1">
    <source>
        <dbReference type="ARBA" id="ARBA00022729"/>
    </source>
</evidence>
<protein>
    <submittedName>
        <fullName evidence="3">Expansin EXLX1 family cellulose-binding protein</fullName>
    </submittedName>
</protein>
<dbReference type="InterPro" id="IPR049818">
    <property type="entry name" value="Expansin_EXLX1-like"/>
</dbReference>
<dbReference type="PROSITE" id="PS51257">
    <property type="entry name" value="PROKAR_LIPOPROTEIN"/>
    <property type="match status" value="1"/>
</dbReference>
<gene>
    <name evidence="3" type="ORF">POL68_02645</name>
</gene>
<dbReference type="Pfam" id="PF03330">
    <property type="entry name" value="DPBB_1"/>
    <property type="match status" value="1"/>
</dbReference>
<dbReference type="PANTHER" id="PTHR31836">
    <property type="match status" value="1"/>
</dbReference>
<dbReference type="InterPro" id="IPR051477">
    <property type="entry name" value="Expansin_CellWall"/>
</dbReference>
<evidence type="ECO:0000313" key="3">
    <source>
        <dbReference type="EMBL" id="MDC0707359.1"/>
    </source>
</evidence>
<evidence type="ECO:0000313" key="4">
    <source>
        <dbReference type="Proteomes" id="UP001221838"/>
    </source>
</evidence>
<keyword evidence="1" id="KW-0732">Signal</keyword>
<accession>A0ABT5D110</accession>
<name>A0ABT5D110_9BACT</name>
<dbReference type="Proteomes" id="UP001221838">
    <property type="component" value="Unassembled WGS sequence"/>
</dbReference>
<dbReference type="EMBL" id="JAQNDM010000001">
    <property type="protein sequence ID" value="MDC0707359.1"/>
    <property type="molecule type" value="Genomic_DNA"/>
</dbReference>
<dbReference type="InterPro" id="IPR007112">
    <property type="entry name" value="Expansin/allergen_DPBB_dom"/>
</dbReference>
<comment type="caution">
    <text evidence="3">The sequence shown here is derived from an EMBL/GenBank/DDBJ whole genome shotgun (WGS) entry which is preliminary data.</text>
</comment>
<reference evidence="3 4" key="1">
    <citation type="submission" date="2022-11" db="EMBL/GenBank/DDBJ databases">
        <title>Minimal conservation of predation-associated metabolite biosynthetic gene clusters underscores biosynthetic potential of Myxococcota including descriptions for ten novel species: Archangium lansinium sp. nov., Myxococcus landrumus sp. nov., Nannocystis bai.</title>
        <authorList>
            <person name="Ahearne A."/>
            <person name="Stevens C."/>
            <person name="Dowd S."/>
        </authorList>
    </citation>
    <scope>NUCLEOTIDE SEQUENCE [LARGE SCALE GENOMIC DNA]</scope>
    <source>
        <strain evidence="3 4">NCWAL01</strain>
    </source>
</reference>
<dbReference type="CDD" id="cd22272">
    <property type="entry name" value="DPBB_EXLX1-like"/>
    <property type="match status" value="1"/>
</dbReference>